<sequence>MGFFKRIFSLQSLGDLTEALGTGTGPGTEEAMQYLNRKVTEQQRRKSRESMVPISSSKRWR</sequence>
<proteinExistence type="predicted"/>
<comment type="caution">
    <text evidence="2">The sequence shown here is derived from an EMBL/GenBank/DDBJ whole genome shotgun (WGS) entry which is preliminary data.</text>
</comment>
<name>A0A0F9SXB5_9ZZZZ</name>
<dbReference type="AlphaFoldDB" id="A0A0F9SXB5"/>
<feature type="region of interest" description="Disordered" evidence="1">
    <location>
        <begin position="39"/>
        <end position="61"/>
    </location>
</feature>
<organism evidence="2">
    <name type="scientific">marine sediment metagenome</name>
    <dbReference type="NCBI Taxonomy" id="412755"/>
    <lineage>
        <taxon>unclassified sequences</taxon>
        <taxon>metagenomes</taxon>
        <taxon>ecological metagenomes</taxon>
    </lineage>
</organism>
<evidence type="ECO:0000256" key="1">
    <source>
        <dbReference type="SAM" id="MobiDB-lite"/>
    </source>
</evidence>
<accession>A0A0F9SXB5</accession>
<reference evidence="2" key="1">
    <citation type="journal article" date="2015" name="Nature">
        <title>Complex archaea that bridge the gap between prokaryotes and eukaryotes.</title>
        <authorList>
            <person name="Spang A."/>
            <person name="Saw J.H."/>
            <person name="Jorgensen S.L."/>
            <person name="Zaremba-Niedzwiedzka K."/>
            <person name="Martijn J."/>
            <person name="Lind A.E."/>
            <person name="van Eijk R."/>
            <person name="Schleper C."/>
            <person name="Guy L."/>
            <person name="Ettema T.J."/>
        </authorList>
    </citation>
    <scope>NUCLEOTIDE SEQUENCE</scope>
</reference>
<gene>
    <name evidence="2" type="ORF">LCGC14_0799160</name>
</gene>
<dbReference type="EMBL" id="LAZR01002143">
    <property type="protein sequence ID" value="KKN33893.1"/>
    <property type="molecule type" value="Genomic_DNA"/>
</dbReference>
<evidence type="ECO:0000313" key="2">
    <source>
        <dbReference type="EMBL" id="KKN33893.1"/>
    </source>
</evidence>
<protein>
    <submittedName>
        <fullName evidence="2">Uncharacterized protein</fullName>
    </submittedName>
</protein>